<comment type="caution">
    <text evidence="5">The sequence shown here is derived from an EMBL/GenBank/DDBJ whole genome shotgun (WGS) entry which is preliminary data.</text>
</comment>
<dbReference type="InterPro" id="IPR016167">
    <property type="entry name" value="FAD-bd_PCMH_sub1"/>
</dbReference>
<dbReference type="InterPro" id="IPR051312">
    <property type="entry name" value="Diverse_Substr_Oxidored"/>
</dbReference>
<dbReference type="RefSeq" id="WP_221309927.1">
    <property type="nucleotide sequence ID" value="NZ_BMNF01000004.1"/>
</dbReference>
<evidence type="ECO:0000256" key="1">
    <source>
        <dbReference type="ARBA" id="ARBA00022630"/>
    </source>
</evidence>
<evidence type="ECO:0000259" key="4">
    <source>
        <dbReference type="PROSITE" id="PS51387"/>
    </source>
</evidence>
<keyword evidence="3" id="KW-0560">Oxidoreductase</keyword>
<reference evidence="5 6" key="1">
    <citation type="submission" date="2020-08" db="EMBL/GenBank/DDBJ databases">
        <title>Sequencing the genomes of 1000 actinobacteria strains.</title>
        <authorList>
            <person name="Klenk H.-P."/>
        </authorList>
    </citation>
    <scope>NUCLEOTIDE SEQUENCE [LARGE SCALE GENOMIC DNA]</scope>
    <source>
        <strain evidence="5 6">DSM 103125</strain>
    </source>
</reference>
<keyword evidence="6" id="KW-1185">Reference proteome</keyword>
<dbReference type="SUPFAM" id="SSF55447">
    <property type="entry name" value="CO dehydrogenase flavoprotein C-terminal domain-like"/>
    <property type="match status" value="1"/>
</dbReference>
<keyword evidence="2" id="KW-0274">FAD</keyword>
<dbReference type="EMBL" id="JACHDP010000001">
    <property type="protein sequence ID" value="MBB5480790.1"/>
    <property type="molecule type" value="Genomic_DNA"/>
</dbReference>
<evidence type="ECO:0000313" key="5">
    <source>
        <dbReference type="EMBL" id="MBB5480790.1"/>
    </source>
</evidence>
<sequence>MTPTSTLIGQAGDVSAAPRSDYLRPADLDEALRLRARARGAVVVAGGTDLMVAANLRGWAPAALLDISRVDELCRVDDTGGLIRLGAGVTFGTILHGYAHRLPGLALAARTVGSAQIRQRATLGGNLATGSPAGDSHPALLALDAQIEMRSLRGARLVPLADFFLGPQRTVLAPDELITAVLVQPHTGPQLFAKVGRRSAMAIALCSLALSIHPNGQRVRVAFGAAAPTARRAWAAERFLVESMRAVGGDTLPAELVAEFVRLVREAADPIDDIRTTADYRRHALGVLAERAVCRAWREVQCD</sequence>
<dbReference type="SMART" id="SM01092">
    <property type="entry name" value="CO_deh_flav_C"/>
    <property type="match status" value="1"/>
</dbReference>
<dbReference type="PROSITE" id="PS51387">
    <property type="entry name" value="FAD_PCMH"/>
    <property type="match status" value="1"/>
</dbReference>
<name>A0A840W7R1_9ACTN</name>
<dbReference type="Pfam" id="PF03450">
    <property type="entry name" value="CO_deh_flav_C"/>
    <property type="match status" value="1"/>
</dbReference>
<dbReference type="Gene3D" id="3.30.43.10">
    <property type="entry name" value="Uridine Diphospho-n-acetylenolpyruvylglucosamine Reductase, domain 2"/>
    <property type="match status" value="1"/>
</dbReference>
<dbReference type="InterPro" id="IPR002346">
    <property type="entry name" value="Mopterin_DH_FAD-bd"/>
</dbReference>
<proteinExistence type="predicted"/>
<dbReference type="AlphaFoldDB" id="A0A840W7R1"/>
<dbReference type="GO" id="GO:0016491">
    <property type="term" value="F:oxidoreductase activity"/>
    <property type="evidence" value="ECO:0007669"/>
    <property type="project" value="UniProtKB-KW"/>
</dbReference>
<dbReference type="Gene3D" id="3.30.465.10">
    <property type="match status" value="1"/>
</dbReference>
<dbReference type="InterPro" id="IPR036683">
    <property type="entry name" value="CO_DH_flav_C_dom_sf"/>
</dbReference>
<dbReference type="InterPro" id="IPR016166">
    <property type="entry name" value="FAD-bd_PCMH"/>
</dbReference>
<dbReference type="InterPro" id="IPR036318">
    <property type="entry name" value="FAD-bd_PCMH-like_sf"/>
</dbReference>
<dbReference type="Proteomes" id="UP000586947">
    <property type="component" value="Unassembled WGS sequence"/>
</dbReference>
<dbReference type="InterPro" id="IPR005107">
    <property type="entry name" value="CO_DH_flav_C"/>
</dbReference>
<feature type="domain" description="FAD-binding PCMH-type" evidence="4">
    <location>
        <begin position="15"/>
        <end position="188"/>
    </location>
</feature>
<dbReference type="Gene3D" id="3.30.390.50">
    <property type="entry name" value="CO dehydrogenase flavoprotein, C-terminal domain"/>
    <property type="match status" value="1"/>
</dbReference>
<dbReference type="SUPFAM" id="SSF56176">
    <property type="entry name" value="FAD-binding/transporter-associated domain-like"/>
    <property type="match status" value="1"/>
</dbReference>
<protein>
    <submittedName>
        <fullName evidence="5">CO/xanthine dehydrogenase FAD-binding subunit</fullName>
    </submittedName>
</protein>
<accession>A0A840W7R1</accession>
<dbReference type="PANTHER" id="PTHR42659">
    <property type="entry name" value="XANTHINE DEHYDROGENASE SUBUNIT C-RELATED"/>
    <property type="match status" value="1"/>
</dbReference>
<evidence type="ECO:0000313" key="6">
    <source>
        <dbReference type="Proteomes" id="UP000586947"/>
    </source>
</evidence>
<gene>
    <name evidence="5" type="ORF">HNR20_005295</name>
</gene>
<dbReference type="PANTHER" id="PTHR42659:SF2">
    <property type="entry name" value="XANTHINE DEHYDROGENASE SUBUNIT C-RELATED"/>
    <property type="match status" value="1"/>
</dbReference>
<organism evidence="5 6">
    <name type="scientific">Micromonospora parathelypteridis</name>
    <dbReference type="NCBI Taxonomy" id="1839617"/>
    <lineage>
        <taxon>Bacteria</taxon>
        <taxon>Bacillati</taxon>
        <taxon>Actinomycetota</taxon>
        <taxon>Actinomycetes</taxon>
        <taxon>Micromonosporales</taxon>
        <taxon>Micromonosporaceae</taxon>
        <taxon>Micromonospora</taxon>
    </lineage>
</organism>
<evidence type="ECO:0000256" key="2">
    <source>
        <dbReference type="ARBA" id="ARBA00022827"/>
    </source>
</evidence>
<keyword evidence="1" id="KW-0285">Flavoprotein</keyword>
<dbReference type="GO" id="GO:0071949">
    <property type="term" value="F:FAD binding"/>
    <property type="evidence" value="ECO:0007669"/>
    <property type="project" value="InterPro"/>
</dbReference>
<evidence type="ECO:0000256" key="3">
    <source>
        <dbReference type="ARBA" id="ARBA00023002"/>
    </source>
</evidence>
<dbReference type="InterPro" id="IPR016169">
    <property type="entry name" value="FAD-bd_PCMH_sub2"/>
</dbReference>
<dbReference type="Pfam" id="PF00941">
    <property type="entry name" value="FAD_binding_5"/>
    <property type="match status" value="1"/>
</dbReference>